<keyword evidence="6 12" id="KW-0067">ATP-binding</keyword>
<sequence>MNKSLAGSLIDMVRHYRLRVFLAFLLVLASNLLLILNPLILRQAIMAIIPQPEEEANRLTHLLEWFLGPLFYCAYSWAYLIIAIATLSAVLKYFMRMIFISIGREVELKVRRELFERIQSQSKGFFDQHGIGDLLSRLTNDITAYRDLLGPGMMYPLFFITLLIPALIALFNLSPLMAAISLIPIISIYALNMAIRQPLYQISKEVQQSLGDLSVMAHEHYSGIRIVKSYGIESTLSRLFKKLCLQFKDLNMRLVCFQGMVFPVLTLITKAVTVLIVLLAGAIISFGWMELTMADFLSFMWIQSYLFSPLLMLGWILPMYQKGKAAYARLTEIYEEPIEIYAKEPYIDSIPPQVDIVIKDLTFHYPKQTKPALVDLNVSIAGGSFVGLTGPVGSGKTTLFRLLNREYEVPEGKIFIADHEIHHYSLQAFHDAFVVVEQMPFLFSKTIKDNIGFGLQGVEQSTIDKVARQADLHDAVLSFPKQYETVVGERGASLSGGQKQRVAIARAFLADRPILLLDDIFSALDAETEKHIFESMKTHFADKTVLLITHRVSILERLDRVIFMKEGRIIEDGMPQSLLKQKGCYEALVNLQKMRRI</sequence>
<feature type="transmembrane region" description="Helical" evidence="9">
    <location>
        <begin position="21"/>
        <end position="49"/>
    </location>
</feature>
<dbReference type="Pfam" id="PF00664">
    <property type="entry name" value="ABC_membrane"/>
    <property type="match status" value="1"/>
</dbReference>
<dbReference type="PROSITE" id="PS50929">
    <property type="entry name" value="ABC_TM1F"/>
    <property type="match status" value="1"/>
</dbReference>
<accession>A0A0U5JAW3</accession>
<evidence type="ECO:0000256" key="6">
    <source>
        <dbReference type="ARBA" id="ARBA00022840"/>
    </source>
</evidence>
<proteinExistence type="predicted"/>
<dbReference type="Pfam" id="PF00005">
    <property type="entry name" value="ABC_tran"/>
    <property type="match status" value="1"/>
</dbReference>
<dbReference type="InParanoid" id="A0A0U5JAW3"/>
<dbReference type="InterPro" id="IPR003593">
    <property type="entry name" value="AAA+_ATPase"/>
</dbReference>
<dbReference type="InterPro" id="IPR036640">
    <property type="entry name" value="ABC1_TM_sf"/>
</dbReference>
<dbReference type="RefSeq" id="WP_059059846.1">
    <property type="nucleotide sequence ID" value="NZ_LN879502.1"/>
</dbReference>
<organism evidence="12 13">
    <name type="scientific">Candidatus Protochlamydia naegleriophila</name>
    <dbReference type="NCBI Taxonomy" id="389348"/>
    <lineage>
        <taxon>Bacteria</taxon>
        <taxon>Pseudomonadati</taxon>
        <taxon>Chlamydiota</taxon>
        <taxon>Chlamydiia</taxon>
        <taxon>Parachlamydiales</taxon>
        <taxon>Parachlamydiaceae</taxon>
        <taxon>Candidatus Protochlamydia</taxon>
    </lineage>
</organism>
<keyword evidence="4 9" id="KW-0812">Transmembrane</keyword>
<feature type="domain" description="ABC transmembrane type-1" evidence="11">
    <location>
        <begin position="21"/>
        <end position="322"/>
    </location>
</feature>
<dbReference type="GO" id="GO:0016887">
    <property type="term" value="F:ATP hydrolysis activity"/>
    <property type="evidence" value="ECO:0007669"/>
    <property type="project" value="InterPro"/>
</dbReference>
<dbReference type="Gene3D" id="3.40.50.300">
    <property type="entry name" value="P-loop containing nucleotide triphosphate hydrolases"/>
    <property type="match status" value="1"/>
</dbReference>
<dbReference type="EC" id="3.6.3.-" evidence="12"/>
<keyword evidence="12" id="KW-0378">Hydrolase</keyword>
<keyword evidence="3" id="KW-1003">Cell membrane</keyword>
<feature type="transmembrane region" description="Helical" evidence="9">
    <location>
        <begin position="153"/>
        <end position="171"/>
    </location>
</feature>
<evidence type="ECO:0000256" key="5">
    <source>
        <dbReference type="ARBA" id="ARBA00022741"/>
    </source>
</evidence>
<evidence type="ECO:0000313" key="12">
    <source>
        <dbReference type="EMBL" id="CUI15924.1"/>
    </source>
</evidence>
<dbReference type="SUPFAM" id="SSF52540">
    <property type="entry name" value="P-loop containing nucleoside triphosphate hydrolases"/>
    <property type="match status" value="1"/>
</dbReference>
<dbReference type="FunFam" id="3.40.50.300:FF:000221">
    <property type="entry name" value="Multidrug ABC transporter ATP-binding protein"/>
    <property type="match status" value="1"/>
</dbReference>
<evidence type="ECO:0000256" key="1">
    <source>
        <dbReference type="ARBA" id="ARBA00004651"/>
    </source>
</evidence>
<comment type="subcellular location">
    <subcellularLocation>
        <location evidence="1">Cell membrane</location>
        <topology evidence="1">Multi-pass membrane protein</topology>
    </subcellularLocation>
</comment>
<keyword evidence="5" id="KW-0547">Nucleotide-binding</keyword>
<feature type="transmembrane region" description="Helical" evidence="9">
    <location>
        <begin position="177"/>
        <end position="195"/>
    </location>
</feature>
<evidence type="ECO:0000256" key="2">
    <source>
        <dbReference type="ARBA" id="ARBA00022448"/>
    </source>
</evidence>
<dbReference type="PATRIC" id="fig|389348.3.peg.325"/>
<dbReference type="SMART" id="SM00382">
    <property type="entry name" value="AAA"/>
    <property type="match status" value="1"/>
</dbReference>
<dbReference type="STRING" id="389348.PNK_0287"/>
<keyword evidence="7 9" id="KW-1133">Transmembrane helix</keyword>
<protein>
    <submittedName>
        <fullName evidence="12">Putative Lipid A export ATP-binding/permease protein MsbA</fullName>
        <ecNumber evidence="12">3.6.3.-</ecNumber>
    </submittedName>
</protein>
<keyword evidence="2" id="KW-0813">Transport</keyword>
<keyword evidence="8 9" id="KW-0472">Membrane</keyword>
<dbReference type="Gene3D" id="1.20.1560.10">
    <property type="entry name" value="ABC transporter type 1, transmembrane domain"/>
    <property type="match status" value="1"/>
</dbReference>
<feature type="domain" description="ABC transporter" evidence="10">
    <location>
        <begin position="356"/>
        <end position="591"/>
    </location>
</feature>
<evidence type="ECO:0000256" key="4">
    <source>
        <dbReference type="ARBA" id="ARBA00022692"/>
    </source>
</evidence>
<keyword evidence="13" id="KW-1185">Reference proteome</keyword>
<evidence type="ECO:0000256" key="9">
    <source>
        <dbReference type="SAM" id="Phobius"/>
    </source>
</evidence>
<dbReference type="InterPro" id="IPR011527">
    <property type="entry name" value="ABC1_TM_dom"/>
</dbReference>
<dbReference type="Proteomes" id="UP000069902">
    <property type="component" value="Chromosome cPNK"/>
</dbReference>
<feature type="transmembrane region" description="Helical" evidence="9">
    <location>
        <begin position="69"/>
        <end position="94"/>
    </location>
</feature>
<dbReference type="InterPro" id="IPR017871">
    <property type="entry name" value="ABC_transporter-like_CS"/>
</dbReference>
<evidence type="ECO:0000259" key="11">
    <source>
        <dbReference type="PROSITE" id="PS50929"/>
    </source>
</evidence>
<evidence type="ECO:0000256" key="8">
    <source>
        <dbReference type="ARBA" id="ARBA00023136"/>
    </source>
</evidence>
<dbReference type="SUPFAM" id="SSF90123">
    <property type="entry name" value="ABC transporter transmembrane region"/>
    <property type="match status" value="1"/>
</dbReference>
<dbReference type="InterPro" id="IPR027417">
    <property type="entry name" value="P-loop_NTPase"/>
</dbReference>
<dbReference type="InterPro" id="IPR003439">
    <property type="entry name" value="ABC_transporter-like_ATP-bd"/>
</dbReference>
<dbReference type="GO" id="GO:0005524">
    <property type="term" value="F:ATP binding"/>
    <property type="evidence" value="ECO:0007669"/>
    <property type="project" value="UniProtKB-KW"/>
</dbReference>
<evidence type="ECO:0000256" key="7">
    <source>
        <dbReference type="ARBA" id="ARBA00022989"/>
    </source>
</evidence>
<name>A0A0U5JAW3_9BACT</name>
<feature type="transmembrane region" description="Helical" evidence="9">
    <location>
        <begin position="300"/>
        <end position="320"/>
    </location>
</feature>
<dbReference type="InterPro" id="IPR039421">
    <property type="entry name" value="Type_1_exporter"/>
</dbReference>
<dbReference type="PANTHER" id="PTHR43394:SF1">
    <property type="entry name" value="ATP-BINDING CASSETTE SUB-FAMILY B MEMBER 10, MITOCHONDRIAL"/>
    <property type="match status" value="1"/>
</dbReference>
<feature type="transmembrane region" description="Helical" evidence="9">
    <location>
        <begin position="261"/>
        <end position="288"/>
    </location>
</feature>
<dbReference type="GO" id="GO:0005886">
    <property type="term" value="C:plasma membrane"/>
    <property type="evidence" value="ECO:0007669"/>
    <property type="project" value="UniProtKB-SubCell"/>
</dbReference>
<evidence type="ECO:0000256" key="3">
    <source>
        <dbReference type="ARBA" id="ARBA00022475"/>
    </source>
</evidence>
<evidence type="ECO:0000313" key="13">
    <source>
        <dbReference type="Proteomes" id="UP000069902"/>
    </source>
</evidence>
<dbReference type="AlphaFoldDB" id="A0A0U5JAW3"/>
<dbReference type="PANTHER" id="PTHR43394">
    <property type="entry name" value="ATP-DEPENDENT PERMEASE MDL1, MITOCHONDRIAL"/>
    <property type="match status" value="1"/>
</dbReference>
<dbReference type="PROSITE" id="PS50893">
    <property type="entry name" value="ABC_TRANSPORTER_2"/>
    <property type="match status" value="1"/>
</dbReference>
<dbReference type="FunCoup" id="A0A0U5JAW3">
    <property type="interactions" value="72"/>
</dbReference>
<dbReference type="KEGG" id="pnl:PNK_0287"/>
<dbReference type="EMBL" id="LN879502">
    <property type="protein sequence ID" value="CUI15924.1"/>
    <property type="molecule type" value="Genomic_DNA"/>
</dbReference>
<evidence type="ECO:0000259" key="10">
    <source>
        <dbReference type="PROSITE" id="PS50893"/>
    </source>
</evidence>
<reference evidence="13" key="1">
    <citation type="submission" date="2015-09" db="EMBL/GenBank/DDBJ databases">
        <authorList>
            <person name="Bertelli C."/>
        </authorList>
    </citation>
    <scope>NUCLEOTIDE SEQUENCE [LARGE SCALE GENOMIC DNA]</scope>
    <source>
        <strain evidence="13">KNic</strain>
    </source>
</reference>
<dbReference type="GO" id="GO:0015421">
    <property type="term" value="F:ABC-type oligopeptide transporter activity"/>
    <property type="evidence" value="ECO:0007669"/>
    <property type="project" value="TreeGrafter"/>
</dbReference>
<gene>
    <name evidence="12" type="primary">msba1</name>
    <name evidence="12" type="ORF">PNK_0287</name>
</gene>
<dbReference type="PROSITE" id="PS00211">
    <property type="entry name" value="ABC_TRANSPORTER_1"/>
    <property type="match status" value="1"/>
</dbReference>